<evidence type="ECO:0000313" key="2">
    <source>
        <dbReference type="Proteomes" id="UP001500367"/>
    </source>
</evidence>
<dbReference type="RefSeq" id="WP_344816971.1">
    <property type="nucleotide sequence ID" value="NZ_BAABCT010000007.1"/>
</dbReference>
<dbReference type="EMBL" id="BAABCT010000007">
    <property type="protein sequence ID" value="GAA4077566.1"/>
    <property type="molecule type" value="Genomic_DNA"/>
</dbReference>
<dbReference type="SUPFAM" id="SSF81301">
    <property type="entry name" value="Nucleotidyltransferase"/>
    <property type="match status" value="1"/>
</dbReference>
<name>A0ABP7VZ76_9FLAO</name>
<sequence length="152" mass="17942">MPNLFNKDFLDFLLLLDKYNVDYLLVGGYAVILHGYGRSTGDMDLWVNQNEENYFKLKEVYEEFGAPIFSIEEFFSDKFDVWSMGVEPRKIEILTKVSGLNFVESKSHCNWINEKDFKVPYIDFEDLMKNKLASGRLKDLLDFQQLNKKRNL</sequence>
<comment type="caution">
    <text evidence="1">The sequence shown here is derived from an EMBL/GenBank/DDBJ whole genome shotgun (WGS) entry which is preliminary data.</text>
</comment>
<gene>
    <name evidence="1" type="ORF">GCM10022389_24370</name>
</gene>
<evidence type="ECO:0000313" key="1">
    <source>
        <dbReference type="EMBL" id="GAA4077566.1"/>
    </source>
</evidence>
<keyword evidence="2" id="KW-1185">Reference proteome</keyword>
<dbReference type="Gene3D" id="3.30.460.40">
    <property type="match status" value="1"/>
</dbReference>
<accession>A0ABP7VZ76</accession>
<organism evidence="1 2">
    <name type="scientific">Flavobacterium cheonanense</name>
    <dbReference type="NCBI Taxonomy" id="706183"/>
    <lineage>
        <taxon>Bacteria</taxon>
        <taxon>Pseudomonadati</taxon>
        <taxon>Bacteroidota</taxon>
        <taxon>Flavobacteriia</taxon>
        <taxon>Flavobacteriales</taxon>
        <taxon>Flavobacteriaceae</taxon>
        <taxon>Flavobacterium</taxon>
    </lineage>
</organism>
<dbReference type="Proteomes" id="UP001500367">
    <property type="component" value="Unassembled WGS sequence"/>
</dbReference>
<reference evidence="2" key="1">
    <citation type="journal article" date="2019" name="Int. J. Syst. Evol. Microbiol.">
        <title>The Global Catalogue of Microorganisms (GCM) 10K type strain sequencing project: providing services to taxonomists for standard genome sequencing and annotation.</title>
        <authorList>
            <consortium name="The Broad Institute Genomics Platform"/>
            <consortium name="The Broad Institute Genome Sequencing Center for Infectious Disease"/>
            <person name="Wu L."/>
            <person name="Ma J."/>
        </authorList>
    </citation>
    <scope>NUCLEOTIDE SEQUENCE [LARGE SCALE GENOMIC DNA]</scope>
    <source>
        <strain evidence="2">JCM 17069</strain>
    </source>
</reference>
<proteinExistence type="predicted"/>
<protein>
    <recommendedName>
        <fullName evidence="3">Nucleotidyltransferase family protein</fullName>
    </recommendedName>
</protein>
<dbReference type="InterPro" id="IPR043519">
    <property type="entry name" value="NT_sf"/>
</dbReference>
<evidence type="ECO:0008006" key="3">
    <source>
        <dbReference type="Google" id="ProtNLM"/>
    </source>
</evidence>